<reference evidence="3 4" key="1">
    <citation type="submission" date="2019-12" db="EMBL/GenBank/DDBJ databases">
        <title>Halomonas rutogse sp. nov. isolated from two lakes on Tibetan Plateau.</title>
        <authorList>
            <person name="Gao P."/>
        </authorList>
    </citation>
    <scope>NUCLEOTIDE SEQUENCE [LARGE SCALE GENOMIC DNA]</scope>
    <source>
        <strain evidence="3 4">ZH2S</strain>
    </source>
</reference>
<keyword evidence="1" id="KW-0812">Transmembrane</keyword>
<name>A0A7X3KQY2_9GAMM</name>
<accession>A0A7X3KQY2</accession>
<keyword evidence="1" id="KW-1133">Transmembrane helix</keyword>
<dbReference type="AlphaFoldDB" id="A0A7X3KQY2"/>
<gene>
    <name evidence="3" type="ORF">GPM19_04215</name>
</gene>
<keyword evidence="3" id="KW-0378">Hydrolase</keyword>
<keyword evidence="4" id="KW-1185">Reference proteome</keyword>
<feature type="domain" description="AB hydrolase-1" evidence="2">
    <location>
        <begin position="92"/>
        <end position="206"/>
    </location>
</feature>
<evidence type="ECO:0000259" key="2">
    <source>
        <dbReference type="Pfam" id="PF00561"/>
    </source>
</evidence>
<evidence type="ECO:0000313" key="3">
    <source>
        <dbReference type="EMBL" id="MWJ27417.1"/>
    </source>
</evidence>
<dbReference type="Pfam" id="PF00561">
    <property type="entry name" value="Abhydrolase_1"/>
    <property type="match status" value="1"/>
</dbReference>
<evidence type="ECO:0000313" key="4">
    <source>
        <dbReference type="Proteomes" id="UP000437638"/>
    </source>
</evidence>
<dbReference type="EMBL" id="WTKP01000002">
    <property type="protein sequence ID" value="MWJ27417.1"/>
    <property type="molecule type" value="Genomic_DNA"/>
</dbReference>
<sequence length="315" mass="34688">MPCSNYNSRLNQEVKVSIWFYVASILAGGVAGGVTLRRRFHRRLQRELAAPREPVATTLEAHRLHGEAARFATQRGRWLEGWWLPAAWPRGHVVLTHGWGANRATLLPLAPLLLEAGWNVLLFDVRNHGDSDSDTFSSMPRFAEDIDAALAWLKQTQAALPTALIGHSVGAAATLLAASRRDDIAAVVSLASFAHPDSMMRRWLAQKGLPFFPLGWYVLRYVEHVIGHRFDAIAPVNTLGRIRCPVLLVHGESDTVIPPDDAHMLASAGRTNVTLRLVEGGHDLSASLVHHGDELVAFLRAAPAQAITDRHSERH</sequence>
<organism evidence="3 4">
    <name type="scientific">Vreelandella zhuhanensis</name>
    <dbReference type="NCBI Taxonomy" id="2684210"/>
    <lineage>
        <taxon>Bacteria</taxon>
        <taxon>Pseudomonadati</taxon>
        <taxon>Pseudomonadota</taxon>
        <taxon>Gammaproteobacteria</taxon>
        <taxon>Oceanospirillales</taxon>
        <taxon>Halomonadaceae</taxon>
        <taxon>Vreelandella</taxon>
    </lineage>
</organism>
<protein>
    <submittedName>
        <fullName evidence="3">Alpha/beta fold hydrolase</fullName>
    </submittedName>
</protein>
<dbReference type="PANTHER" id="PTHR43194:SF2">
    <property type="entry name" value="PEROXISOMAL MEMBRANE PROTEIN LPX1"/>
    <property type="match status" value="1"/>
</dbReference>
<feature type="transmembrane region" description="Helical" evidence="1">
    <location>
        <begin position="18"/>
        <end position="36"/>
    </location>
</feature>
<comment type="caution">
    <text evidence="3">The sequence shown here is derived from an EMBL/GenBank/DDBJ whole genome shotgun (WGS) entry which is preliminary data.</text>
</comment>
<dbReference type="Gene3D" id="3.40.50.1820">
    <property type="entry name" value="alpha/beta hydrolase"/>
    <property type="match status" value="1"/>
</dbReference>
<proteinExistence type="predicted"/>
<dbReference type="InterPro" id="IPR029058">
    <property type="entry name" value="AB_hydrolase_fold"/>
</dbReference>
<keyword evidence="1" id="KW-0472">Membrane</keyword>
<dbReference type="Proteomes" id="UP000437638">
    <property type="component" value="Unassembled WGS sequence"/>
</dbReference>
<evidence type="ECO:0000256" key="1">
    <source>
        <dbReference type="SAM" id="Phobius"/>
    </source>
</evidence>
<dbReference type="SUPFAM" id="SSF53474">
    <property type="entry name" value="alpha/beta-Hydrolases"/>
    <property type="match status" value="1"/>
</dbReference>
<dbReference type="PANTHER" id="PTHR43194">
    <property type="entry name" value="HYDROLASE ALPHA/BETA FOLD FAMILY"/>
    <property type="match status" value="1"/>
</dbReference>
<dbReference type="InterPro" id="IPR050228">
    <property type="entry name" value="Carboxylesterase_BioH"/>
</dbReference>
<dbReference type="GO" id="GO:0016787">
    <property type="term" value="F:hydrolase activity"/>
    <property type="evidence" value="ECO:0007669"/>
    <property type="project" value="UniProtKB-KW"/>
</dbReference>
<dbReference type="InterPro" id="IPR000073">
    <property type="entry name" value="AB_hydrolase_1"/>
</dbReference>